<evidence type="ECO:0000313" key="3">
    <source>
        <dbReference type="EMBL" id="WFD41699.1"/>
    </source>
</evidence>
<feature type="region of interest" description="Disordered" evidence="1">
    <location>
        <begin position="293"/>
        <end position="332"/>
    </location>
</feature>
<dbReference type="CDD" id="cd06578">
    <property type="entry name" value="HemD"/>
    <property type="match status" value="1"/>
</dbReference>
<dbReference type="Pfam" id="PF02602">
    <property type="entry name" value="HEM4"/>
    <property type="match status" value="1"/>
</dbReference>
<evidence type="ECO:0000259" key="2">
    <source>
        <dbReference type="Pfam" id="PF02602"/>
    </source>
</evidence>
<sequence>MVSTRDDPRLVSILLLREPVSVLQGTDAYHDVFGSFCLPSFSLSALESGSSTPRNSSGTPVPLVDAEQNWSPSHDRSSLLGHNIFQDKTYLMTHHVDPDDNQREFWVISYPVLTHRLENIPLLADRILQAVHHETYDGVIITSKRAVQAWIEACKQVTPILKKRLANRQSSETLWNRVPYYVVGPATSKTLTTANLDPMLQPEEIVGASDTGTGEALAQKITQRLAEQKPGRQQKFLYLVGSKHSLTLQETLEKNQAPATLDEVCVYTTEKDPQLAYHCRLLAKELPLVDPSQSYARTPSASARQITPKQFSGPGNRESPPSTENGVSAKSTNNIGSAPDWIAFFSPSGAEYALPDLRAQHWIPTQDTNSAAKQPKIACIGPSTATWVREKLQLEPDAIAAQPTPASLREAIIQAEHK</sequence>
<keyword evidence="4" id="KW-1185">Reference proteome</keyword>
<dbReference type="EMBL" id="CP118375">
    <property type="protein sequence ID" value="WFD41699.1"/>
    <property type="molecule type" value="Genomic_DNA"/>
</dbReference>
<dbReference type="EC" id="4.2.1.75" evidence="3"/>
<name>A0AAF0JCV9_9BASI</name>
<dbReference type="InterPro" id="IPR039793">
    <property type="entry name" value="UROS/Hem4"/>
</dbReference>
<dbReference type="GO" id="GO:0004852">
    <property type="term" value="F:uroporphyrinogen-III synthase activity"/>
    <property type="evidence" value="ECO:0007669"/>
    <property type="project" value="UniProtKB-EC"/>
</dbReference>
<feature type="domain" description="Tetrapyrrole biosynthesis uroporphyrinogen III synthase" evidence="2">
    <location>
        <begin position="107"/>
        <end position="408"/>
    </location>
</feature>
<accession>A0AAF0JCV9</accession>
<reference evidence="3" key="1">
    <citation type="submission" date="2023-02" db="EMBL/GenBank/DDBJ databases">
        <title>Mating type loci evolution in Malassezia.</title>
        <authorList>
            <person name="Coelho M.A."/>
        </authorList>
    </citation>
    <scope>NUCLEOTIDE SEQUENCE</scope>
    <source>
        <strain evidence="3">CBS 14136</strain>
    </source>
</reference>
<dbReference type="InterPro" id="IPR036108">
    <property type="entry name" value="4pyrrol_syn_uPrphyn_synt_sf"/>
</dbReference>
<keyword evidence="3" id="KW-0456">Lyase</keyword>
<protein>
    <submittedName>
        <fullName evidence="3">Uroporphyrinogen-III synthase</fullName>
        <ecNumber evidence="3">4.2.1.75</ecNumber>
    </submittedName>
</protein>
<evidence type="ECO:0000313" key="4">
    <source>
        <dbReference type="Proteomes" id="UP001214628"/>
    </source>
</evidence>
<feature type="compositionally biased region" description="Polar residues" evidence="1">
    <location>
        <begin position="293"/>
        <end position="310"/>
    </location>
</feature>
<feature type="compositionally biased region" description="Polar residues" evidence="1">
    <location>
        <begin position="319"/>
        <end position="332"/>
    </location>
</feature>
<dbReference type="PANTHER" id="PTHR12390">
    <property type="entry name" value="UROPORPHYRINOGEN III SYNTHASE"/>
    <property type="match status" value="1"/>
</dbReference>
<organism evidence="3 4">
    <name type="scientific">Malassezia psittaci</name>
    <dbReference type="NCBI Taxonomy" id="1821823"/>
    <lineage>
        <taxon>Eukaryota</taxon>
        <taxon>Fungi</taxon>
        <taxon>Dikarya</taxon>
        <taxon>Basidiomycota</taxon>
        <taxon>Ustilaginomycotina</taxon>
        <taxon>Malasseziomycetes</taxon>
        <taxon>Malasseziales</taxon>
        <taxon>Malasseziaceae</taxon>
        <taxon>Malassezia</taxon>
    </lineage>
</organism>
<dbReference type="GO" id="GO:0006780">
    <property type="term" value="P:uroporphyrinogen III biosynthetic process"/>
    <property type="evidence" value="ECO:0007669"/>
    <property type="project" value="InterPro"/>
</dbReference>
<dbReference type="GO" id="GO:0005829">
    <property type="term" value="C:cytosol"/>
    <property type="evidence" value="ECO:0007669"/>
    <property type="project" value="TreeGrafter"/>
</dbReference>
<dbReference type="AlphaFoldDB" id="A0AAF0JCV9"/>
<dbReference type="InterPro" id="IPR003754">
    <property type="entry name" value="4pyrrol_synth_uPrphyn_synth"/>
</dbReference>
<evidence type="ECO:0000256" key="1">
    <source>
        <dbReference type="SAM" id="MobiDB-lite"/>
    </source>
</evidence>
<dbReference type="SUPFAM" id="SSF69618">
    <property type="entry name" value="HemD-like"/>
    <property type="match status" value="1"/>
</dbReference>
<gene>
    <name evidence="3" type="primary">HEM4</name>
    <name evidence="3" type="ORF">MPSI1_000333</name>
</gene>
<proteinExistence type="predicted"/>
<dbReference type="PANTHER" id="PTHR12390:SF0">
    <property type="entry name" value="UROPORPHYRINOGEN-III SYNTHASE"/>
    <property type="match status" value="1"/>
</dbReference>
<dbReference type="Gene3D" id="3.40.50.10090">
    <property type="match status" value="2"/>
</dbReference>
<dbReference type="Proteomes" id="UP001214628">
    <property type="component" value="Chromosome 1"/>
</dbReference>